<reference evidence="3" key="3">
    <citation type="submission" date="2019-07" db="EMBL/GenBank/DDBJ databases">
        <authorList>
            <person name="Seetharam A."/>
            <person name="Woodhouse M."/>
            <person name="Cannon E."/>
        </authorList>
    </citation>
    <scope>NUCLEOTIDE SEQUENCE [LARGE SCALE GENOMIC DNA]</scope>
    <source>
        <strain evidence="3">cv. B73</strain>
    </source>
</reference>
<gene>
    <name evidence="3" type="primary">LOC100284472</name>
</gene>
<dbReference type="Pfam" id="PF02338">
    <property type="entry name" value="OTU"/>
    <property type="match status" value="1"/>
</dbReference>
<dbReference type="PROSITE" id="PS50802">
    <property type="entry name" value="OTU"/>
    <property type="match status" value="1"/>
</dbReference>
<reference evidence="4" key="2">
    <citation type="submission" date="2015-12" db="EMBL/GenBank/DDBJ databases">
        <title>Update maize B73 reference genome by single molecule sequencing technologies.</title>
        <authorList>
            <consortium name="Maize Genome Sequencing Project"/>
            <person name="Ware D."/>
        </authorList>
    </citation>
    <scope>NUCLEOTIDE SEQUENCE [LARGE SCALE GENOMIC DNA]</scope>
    <source>
        <strain evidence="4">cv. B73</strain>
    </source>
</reference>
<dbReference type="Gramene" id="Zm00001eb034890_T002">
    <property type="protein sequence ID" value="Zm00001eb034890_P002"/>
    <property type="gene ID" value="Zm00001eb034890"/>
</dbReference>
<reference evidence="3" key="4">
    <citation type="submission" date="2021-05" db="UniProtKB">
        <authorList>
            <consortium name="EnsemblPlants"/>
        </authorList>
    </citation>
    <scope>IDENTIFICATION</scope>
    <source>
        <strain evidence="3">cv. B73</strain>
    </source>
</reference>
<dbReference type="OrthoDB" id="409956at2759"/>
<dbReference type="InterPro" id="IPR003323">
    <property type="entry name" value="OTU_dom"/>
</dbReference>
<dbReference type="ExpressionAtlas" id="C0HG29">
    <property type="expression patterns" value="baseline and differential"/>
</dbReference>
<dbReference type="Proteomes" id="UP000007305">
    <property type="component" value="Chromosome 1"/>
</dbReference>
<keyword evidence="5" id="KW-1267">Proteomics identification</keyword>
<keyword evidence="4" id="KW-1185">Reference proteome</keyword>
<evidence type="ECO:0007829" key="5">
    <source>
        <dbReference type="PeptideAtlas" id="C0HG29"/>
    </source>
</evidence>
<reference evidence="2" key="1">
    <citation type="journal article" date="2009" name="PLoS Genet.">
        <title>Sequencing, mapping, and analysis of 27,455 maize full-length cDNAs.</title>
        <authorList>
            <person name="Soderlund C."/>
            <person name="Descour A."/>
            <person name="Kudrna D."/>
            <person name="Bomhoff M."/>
            <person name="Boyd L."/>
            <person name="Currie J."/>
            <person name="Angelova A."/>
            <person name="Collura K."/>
            <person name="Wissotski M."/>
            <person name="Ashley E."/>
            <person name="Morrow D."/>
            <person name="Fernandes J."/>
            <person name="Walbot V."/>
            <person name="Yu Y."/>
        </authorList>
    </citation>
    <scope>NUCLEOTIDE SEQUENCE</scope>
    <source>
        <strain evidence="2">B73</strain>
    </source>
</reference>
<dbReference type="EMBL" id="BT061285">
    <property type="protein sequence ID" value="ACN25982.1"/>
    <property type="molecule type" value="mRNA"/>
</dbReference>
<protein>
    <recommendedName>
        <fullName evidence="1">OTU domain-containing protein</fullName>
    </recommendedName>
</protein>
<feature type="domain" description="OTU" evidence="1">
    <location>
        <begin position="162"/>
        <end position="236"/>
    </location>
</feature>
<organism evidence="2">
    <name type="scientific">Zea mays</name>
    <name type="common">Maize</name>
    <dbReference type="NCBI Taxonomy" id="4577"/>
    <lineage>
        <taxon>Eukaryota</taxon>
        <taxon>Viridiplantae</taxon>
        <taxon>Streptophyta</taxon>
        <taxon>Embryophyta</taxon>
        <taxon>Tracheophyta</taxon>
        <taxon>Spermatophyta</taxon>
        <taxon>Magnoliopsida</taxon>
        <taxon>Liliopsida</taxon>
        <taxon>Poales</taxon>
        <taxon>Poaceae</taxon>
        <taxon>PACMAD clade</taxon>
        <taxon>Panicoideae</taxon>
        <taxon>Andropogonodae</taxon>
        <taxon>Andropogoneae</taxon>
        <taxon>Tripsacinae</taxon>
        <taxon>Zea</taxon>
    </lineage>
</organism>
<name>C0HG29_MAIZE</name>
<evidence type="ECO:0000313" key="4">
    <source>
        <dbReference type="Proteomes" id="UP000007305"/>
    </source>
</evidence>
<sequence>MRLYAPALCLLRSSTHPHPNQFRAGFTQSMASWKCSHSPSSPYLAKSGLVDSSLNRNVKSSQPQSIKYFVSLMGQQFRCGLSTREGSLSVKLDIPSHEKSRIGWNWKNMHQKIGGVAGGLCFGFSVTGVASAEVPIIRVKDNAETSSSSTSSTHGKEVYTDYSVTGIPGDGRCLFRSVVHGACIRSGRPIPNEDLQRKLADELRATVADEFVKRRKETEWLVDTLTLFFCSGLRVF</sequence>
<evidence type="ECO:0000313" key="3">
    <source>
        <dbReference type="EnsemblPlants" id="Zm00001eb034890_P002"/>
    </source>
</evidence>
<dbReference type="AlphaFoldDB" id="C0HG29"/>
<dbReference type="Gene3D" id="3.90.70.80">
    <property type="match status" value="1"/>
</dbReference>
<accession>C0HG29</accession>
<proteinExistence type="evidence at protein level"/>
<dbReference type="EnsemblPlants" id="Zm00001eb034890_T002">
    <property type="protein sequence ID" value="Zm00001eb034890_P002"/>
    <property type="gene ID" value="Zm00001eb034890"/>
</dbReference>
<evidence type="ECO:0000313" key="2">
    <source>
        <dbReference type="EMBL" id="ACN25982.1"/>
    </source>
</evidence>
<evidence type="ECO:0000259" key="1">
    <source>
        <dbReference type="PROSITE" id="PS50802"/>
    </source>
</evidence>